<evidence type="ECO:0008006" key="5">
    <source>
        <dbReference type="Google" id="ProtNLM"/>
    </source>
</evidence>
<keyword evidence="2" id="KW-0472">Membrane</keyword>
<keyword evidence="4" id="KW-1185">Reference proteome</keyword>
<dbReference type="RefSeq" id="WP_160129368.1">
    <property type="nucleotide sequence ID" value="NZ_CP019288.1"/>
</dbReference>
<evidence type="ECO:0000313" key="3">
    <source>
        <dbReference type="EMBL" id="QHI36683.1"/>
    </source>
</evidence>
<dbReference type="EMBL" id="CP019288">
    <property type="protein sequence ID" value="QHI36683.1"/>
    <property type="molecule type" value="Genomic_DNA"/>
</dbReference>
<feature type="region of interest" description="Disordered" evidence="1">
    <location>
        <begin position="52"/>
        <end position="112"/>
    </location>
</feature>
<reference evidence="3 4" key="1">
    <citation type="journal article" date="2013" name="Int. J. Syst. Evol. Microbiol.">
        <title>Kordia antarctica sp. nov., isolated from Antarctic seawater.</title>
        <authorList>
            <person name="Baek K."/>
            <person name="Choi A."/>
            <person name="Kang I."/>
            <person name="Lee K."/>
            <person name="Cho J.C."/>
        </authorList>
    </citation>
    <scope>NUCLEOTIDE SEQUENCE [LARGE SCALE GENOMIC DNA]</scope>
    <source>
        <strain evidence="3 4">IMCC3317</strain>
    </source>
</reference>
<protein>
    <recommendedName>
        <fullName evidence="5">Energy transducer TonB</fullName>
    </recommendedName>
</protein>
<keyword evidence="2" id="KW-1133">Transmembrane helix</keyword>
<keyword evidence="2" id="KW-0812">Transmembrane</keyword>
<feature type="compositionally biased region" description="Basic and acidic residues" evidence="1">
    <location>
        <begin position="131"/>
        <end position="164"/>
    </location>
</feature>
<gene>
    <name evidence="3" type="ORF">IMCC3317_20480</name>
</gene>
<evidence type="ECO:0000256" key="2">
    <source>
        <dbReference type="SAM" id="Phobius"/>
    </source>
</evidence>
<evidence type="ECO:0000313" key="4">
    <source>
        <dbReference type="Proteomes" id="UP000464657"/>
    </source>
</evidence>
<feature type="compositionally biased region" description="Acidic residues" evidence="1">
    <location>
        <begin position="77"/>
        <end position="106"/>
    </location>
</feature>
<proteinExistence type="predicted"/>
<feature type="region of interest" description="Disordered" evidence="1">
    <location>
        <begin position="131"/>
        <end position="207"/>
    </location>
</feature>
<sequence length="303" mass="32614">MKKETFPSNTNKEHKRDSAIITTVIMVLVLLLMFVFGLTSLNPPPESGIAVNFGTTDTGSGNVETKDALKPDTAPTETEEVEEPQETEPETEEQPETTPEETETEEVLTQNNEEAIAIKKAADAKKKADKEAKEAKAEADRVAKEKREAEEKAQKERDKKKADLDAMMNGVNNADGKEEEGEGPDDGKGNKGDPNGDPYAASYYGAPGSGTGGQGGFGLNGRSKISGNPIQQNCNEYGRVVVEIEVDKSGKITKIKAGAKGSTNTADCLIEAAEKTARTYKWNADDKAPIKQVGFIVINFKSN</sequence>
<accession>A0A7L4ZIZ6</accession>
<dbReference type="OrthoDB" id="676306at2"/>
<dbReference type="AlphaFoldDB" id="A0A7L4ZIZ6"/>
<name>A0A7L4ZIZ6_9FLAO</name>
<dbReference type="KEGG" id="kan:IMCC3317_20480"/>
<organism evidence="3 4">
    <name type="scientific">Kordia antarctica</name>
    <dbReference type="NCBI Taxonomy" id="1218801"/>
    <lineage>
        <taxon>Bacteria</taxon>
        <taxon>Pseudomonadati</taxon>
        <taxon>Bacteroidota</taxon>
        <taxon>Flavobacteriia</taxon>
        <taxon>Flavobacteriales</taxon>
        <taxon>Flavobacteriaceae</taxon>
        <taxon>Kordia</taxon>
    </lineage>
</organism>
<dbReference type="Proteomes" id="UP000464657">
    <property type="component" value="Chromosome"/>
</dbReference>
<evidence type="ECO:0000256" key="1">
    <source>
        <dbReference type="SAM" id="MobiDB-lite"/>
    </source>
</evidence>
<feature type="transmembrane region" description="Helical" evidence="2">
    <location>
        <begin position="20"/>
        <end position="41"/>
    </location>
</feature>
<feature type="compositionally biased region" description="Polar residues" evidence="1">
    <location>
        <begin position="53"/>
        <end position="63"/>
    </location>
</feature>